<dbReference type="Pfam" id="PF00804">
    <property type="entry name" value="Syntaxin"/>
    <property type="match status" value="1"/>
</dbReference>
<keyword evidence="5 8" id="KW-0472">Membrane</keyword>
<comment type="similarity">
    <text evidence="2">Belongs to the syntaxin family.</text>
</comment>
<feature type="compositionally biased region" description="Polar residues" evidence="7">
    <location>
        <begin position="37"/>
        <end position="88"/>
    </location>
</feature>
<dbReference type="AlphaFoldDB" id="A0A9P4NEY3"/>
<sequence>MSQGYNQYGGNPYGGSGGYEQSQHGGYGGGGYNQSGNPYANNDQQHLGQPPLNQQISQTSNYSQQGTPGMTPQNTVAPQSHGPNVMSNQDFLTRVDGVRKQIDSLSNQVSSIASAHQRAISSPDGGSSAQVEHLVSQTQVLNTQIKDQIKYLETDAARSGGNVTKDSQIRNLKSQFTSRLEQYRQEESQYKKRYQEQIARQYKIVNPEASEDEVREAAQANWGDEGVFQTALKSNRHGAATSVLGAVRARHNDIQKIEQTLEQLNQLFQDLAEAVIIQDTAVQAAEEQTDHVVKDTEQANVQLGKGVEHARRARKLKWWCLGLVVLIIVILGLALGIYFGVTVPNRNKNSGP</sequence>
<dbReference type="SUPFAM" id="SSF47661">
    <property type="entry name" value="t-snare proteins"/>
    <property type="match status" value="1"/>
</dbReference>
<dbReference type="GO" id="GO:0000149">
    <property type="term" value="F:SNARE binding"/>
    <property type="evidence" value="ECO:0007669"/>
    <property type="project" value="TreeGrafter"/>
</dbReference>
<keyword evidence="4 8" id="KW-1133">Transmembrane helix</keyword>
<dbReference type="GO" id="GO:0012505">
    <property type="term" value="C:endomembrane system"/>
    <property type="evidence" value="ECO:0007669"/>
    <property type="project" value="TreeGrafter"/>
</dbReference>
<keyword evidence="3 8" id="KW-0812">Transmembrane</keyword>
<protein>
    <submittedName>
        <fullName evidence="10">Syntaxin-like protein psy1</fullName>
    </submittedName>
</protein>
<dbReference type="OrthoDB" id="10255013at2759"/>
<name>A0A9P4NEY3_9PEZI</name>
<dbReference type="PANTHER" id="PTHR19957">
    <property type="entry name" value="SYNTAXIN"/>
    <property type="match status" value="1"/>
</dbReference>
<evidence type="ECO:0000256" key="5">
    <source>
        <dbReference type="ARBA" id="ARBA00023136"/>
    </source>
</evidence>
<feature type="region of interest" description="Disordered" evidence="7">
    <location>
        <begin position="1"/>
        <end position="88"/>
    </location>
</feature>
<feature type="coiled-coil region" evidence="6">
    <location>
        <begin position="247"/>
        <end position="274"/>
    </location>
</feature>
<comment type="subcellular location">
    <subcellularLocation>
        <location evidence="1">Membrane</location>
        <topology evidence="1">Single-pass type IV membrane protein</topology>
    </subcellularLocation>
</comment>
<evidence type="ECO:0000256" key="4">
    <source>
        <dbReference type="ARBA" id="ARBA00022989"/>
    </source>
</evidence>
<feature type="domain" description="T-SNARE coiled-coil homology" evidence="9">
    <location>
        <begin position="244"/>
        <end position="306"/>
    </location>
</feature>
<dbReference type="GO" id="GO:0005484">
    <property type="term" value="F:SNAP receptor activity"/>
    <property type="evidence" value="ECO:0007669"/>
    <property type="project" value="TreeGrafter"/>
</dbReference>
<dbReference type="Gene3D" id="1.20.58.70">
    <property type="match status" value="1"/>
</dbReference>
<dbReference type="EMBL" id="MU007128">
    <property type="protein sequence ID" value="KAF2418481.1"/>
    <property type="molecule type" value="Genomic_DNA"/>
</dbReference>
<dbReference type="GO" id="GO:0031201">
    <property type="term" value="C:SNARE complex"/>
    <property type="evidence" value="ECO:0007669"/>
    <property type="project" value="TreeGrafter"/>
</dbReference>
<dbReference type="GO" id="GO:0006886">
    <property type="term" value="P:intracellular protein transport"/>
    <property type="evidence" value="ECO:0007669"/>
    <property type="project" value="TreeGrafter"/>
</dbReference>
<evidence type="ECO:0000259" key="9">
    <source>
        <dbReference type="PROSITE" id="PS50192"/>
    </source>
</evidence>
<feature type="coiled-coil region" evidence="6">
    <location>
        <begin position="173"/>
        <end position="200"/>
    </location>
</feature>
<accession>A0A9P4NEY3</accession>
<dbReference type="SMART" id="SM00503">
    <property type="entry name" value="SynN"/>
    <property type="match status" value="1"/>
</dbReference>
<dbReference type="Proteomes" id="UP000800235">
    <property type="component" value="Unassembled WGS sequence"/>
</dbReference>
<reference evidence="10" key="1">
    <citation type="journal article" date="2020" name="Stud. Mycol.">
        <title>101 Dothideomycetes genomes: a test case for predicting lifestyles and emergence of pathogens.</title>
        <authorList>
            <person name="Haridas S."/>
            <person name="Albert R."/>
            <person name="Binder M."/>
            <person name="Bloem J."/>
            <person name="Labutti K."/>
            <person name="Salamov A."/>
            <person name="Andreopoulos B."/>
            <person name="Baker S."/>
            <person name="Barry K."/>
            <person name="Bills G."/>
            <person name="Bluhm B."/>
            <person name="Cannon C."/>
            <person name="Castanera R."/>
            <person name="Culley D."/>
            <person name="Daum C."/>
            <person name="Ezra D."/>
            <person name="Gonzalez J."/>
            <person name="Henrissat B."/>
            <person name="Kuo A."/>
            <person name="Liang C."/>
            <person name="Lipzen A."/>
            <person name="Lutzoni F."/>
            <person name="Magnuson J."/>
            <person name="Mondo S."/>
            <person name="Nolan M."/>
            <person name="Ohm R."/>
            <person name="Pangilinan J."/>
            <person name="Park H.-J."/>
            <person name="Ramirez L."/>
            <person name="Alfaro M."/>
            <person name="Sun H."/>
            <person name="Tritt A."/>
            <person name="Yoshinaga Y."/>
            <person name="Zwiers L.-H."/>
            <person name="Turgeon B."/>
            <person name="Goodwin S."/>
            <person name="Spatafora J."/>
            <person name="Crous P."/>
            <person name="Grigoriev I."/>
        </authorList>
    </citation>
    <scope>NUCLEOTIDE SEQUENCE</scope>
    <source>
        <strain evidence="10">CBS 130266</strain>
    </source>
</reference>
<dbReference type="InterPro" id="IPR010989">
    <property type="entry name" value="SNARE"/>
</dbReference>
<dbReference type="CDD" id="cd15849">
    <property type="entry name" value="SNARE_Sso1"/>
    <property type="match status" value="1"/>
</dbReference>
<evidence type="ECO:0000256" key="1">
    <source>
        <dbReference type="ARBA" id="ARBA00004211"/>
    </source>
</evidence>
<evidence type="ECO:0000256" key="6">
    <source>
        <dbReference type="SAM" id="Coils"/>
    </source>
</evidence>
<keyword evidence="11" id="KW-1185">Reference proteome</keyword>
<dbReference type="PANTHER" id="PTHR19957:SF307">
    <property type="entry name" value="PROTEIN SSO1-RELATED"/>
    <property type="match status" value="1"/>
</dbReference>
<evidence type="ECO:0000256" key="7">
    <source>
        <dbReference type="SAM" id="MobiDB-lite"/>
    </source>
</evidence>
<gene>
    <name evidence="10" type="ORF">EJ08DRAFT_621754</name>
</gene>
<dbReference type="InterPro" id="IPR045242">
    <property type="entry name" value="Syntaxin"/>
</dbReference>
<dbReference type="GO" id="GO:0006887">
    <property type="term" value="P:exocytosis"/>
    <property type="evidence" value="ECO:0007669"/>
    <property type="project" value="TreeGrafter"/>
</dbReference>
<feature type="transmembrane region" description="Helical" evidence="8">
    <location>
        <begin position="318"/>
        <end position="341"/>
    </location>
</feature>
<evidence type="ECO:0000256" key="2">
    <source>
        <dbReference type="ARBA" id="ARBA00009063"/>
    </source>
</evidence>
<dbReference type="InterPro" id="IPR006011">
    <property type="entry name" value="Syntaxin_N"/>
</dbReference>
<proteinExistence type="inferred from homology"/>
<evidence type="ECO:0000256" key="3">
    <source>
        <dbReference type="ARBA" id="ARBA00022692"/>
    </source>
</evidence>
<dbReference type="GO" id="GO:0005886">
    <property type="term" value="C:plasma membrane"/>
    <property type="evidence" value="ECO:0007669"/>
    <property type="project" value="TreeGrafter"/>
</dbReference>
<evidence type="ECO:0000256" key="8">
    <source>
        <dbReference type="SAM" id="Phobius"/>
    </source>
</evidence>
<comment type="caution">
    <text evidence="10">The sequence shown here is derived from an EMBL/GenBank/DDBJ whole genome shotgun (WGS) entry which is preliminary data.</text>
</comment>
<dbReference type="GO" id="GO:0048278">
    <property type="term" value="P:vesicle docking"/>
    <property type="evidence" value="ECO:0007669"/>
    <property type="project" value="TreeGrafter"/>
</dbReference>
<dbReference type="PROSITE" id="PS50192">
    <property type="entry name" value="T_SNARE"/>
    <property type="match status" value="1"/>
</dbReference>
<feature type="compositionally biased region" description="Low complexity" evidence="7">
    <location>
        <begin position="1"/>
        <end position="10"/>
    </location>
</feature>
<dbReference type="Pfam" id="PF05739">
    <property type="entry name" value="SNARE"/>
    <property type="match status" value="1"/>
</dbReference>
<organism evidence="10 11">
    <name type="scientific">Tothia fuscella</name>
    <dbReference type="NCBI Taxonomy" id="1048955"/>
    <lineage>
        <taxon>Eukaryota</taxon>
        <taxon>Fungi</taxon>
        <taxon>Dikarya</taxon>
        <taxon>Ascomycota</taxon>
        <taxon>Pezizomycotina</taxon>
        <taxon>Dothideomycetes</taxon>
        <taxon>Pleosporomycetidae</taxon>
        <taxon>Venturiales</taxon>
        <taxon>Cylindrosympodiaceae</taxon>
        <taxon>Tothia</taxon>
    </lineage>
</organism>
<evidence type="ECO:0000313" key="10">
    <source>
        <dbReference type="EMBL" id="KAF2418481.1"/>
    </source>
</evidence>
<dbReference type="GO" id="GO:0006906">
    <property type="term" value="P:vesicle fusion"/>
    <property type="evidence" value="ECO:0007669"/>
    <property type="project" value="TreeGrafter"/>
</dbReference>
<dbReference type="InterPro" id="IPR000727">
    <property type="entry name" value="T_SNARE_dom"/>
</dbReference>
<keyword evidence="6" id="KW-0175">Coiled coil</keyword>
<evidence type="ECO:0000313" key="11">
    <source>
        <dbReference type="Proteomes" id="UP000800235"/>
    </source>
</evidence>